<protein>
    <submittedName>
        <fullName evidence="2">Uncharacterized protein</fullName>
    </submittedName>
</protein>
<sequence>MARRTHPSVNAELRKTKAALLAVSSAFAGVLLITFAGWFDGLELGPWNWLHVIPFGEFGGILFGAGVIGAYFEYGMRKEQAAVVVEQVDKGIDRSIPKIRDAVVEAFAIHPEDLRRVATPELLDDLAANAMSLRLGDEQFAREIYADIRDQAVKAAERWHDVEVRIRLSKALERSAGGTPLFDVTVEWEYTTVPSGTVRRFACTSDRAEYNELLLDVPATSPWLMTNRPGMDASSKESYELLELTVDGIPQVIRRTVRKNGQTYSVALADTARSGQPVRIRQVFRTITPQWGHRLFFELPQPGRNMSLTMDYTDTDIVDMRVSDTVGSARAPQVTRTPRGVAGKTITVESRGWLMPHSGFAFTWALRAELPRDDREAA</sequence>
<reference evidence="2 3" key="1">
    <citation type="submission" date="2019-06" db="EMBL/GenBank/DDBJ databases">
        <title>Tsukamurella conjunctivitidis sp. nov., Tsukamurella assacharolytica sp. nov. and Tsukamurella sputae sp. nov. isolated from patients with conjunctivitis, bacteraemia (lymphoma) and respiratory infection (sputum) in Hong Kong.</title>
        <authorList>
            <person name="Teng J.L.L."/>
            <person name="Lee H.H."/>
            <person name="Fong J.Y.H."/>
            <person name="Fok K.M.N."/>
            <person name="Lau S.K.P."/>
            <person name="Woo P.C.Y."/>
        </authorList>
    </citation>
    <scope>NUCLEOTIDE SEQUENCE [LARGE SCALE GENOMIC DNA]</scope>
    <source>
        <strain evidence="2 3">HKU71</strain>
    </source>
</reference>
<evidence type="ECO:0000313" key="2">
    <source>
        <dbReference type="EMBL" id="TWS17767.1"/>
    </source>
</evidence>
<keyword evidence="1" id="KW-0472">Membrane</keyword>
<organism evidence="2 3">
    <name type="scientific">Tsukamurella asaccharolytica</name>
    <dbReference type="NCBI Taxonomy" id="2592067"/>
    <lineage>
        <taxon>Bacteria</taxon>
        <taxon>Bacillati</taxon>
        <taxon>Actinomycetota</taxon>
        <taxon>Actinomycetes</taxon>
        <taxon>Mycobacteriales</taxon>
        <taxon>Tsukamurellaceae</taxon>
        <taxon>Tsukamurella</taxon>
    </lineage>
</organism>
<dbReference type="AlphaFoldDB" id="A0A5C5R3A4"/>
<accession>A0A5C5R3A4</accession>
<keyword evidence="1" id="KW-0812">Transmembrane</keyword>
<proteinExistence type="predicted"/>
<comment type="caution">
    <text evidence="2">The sequence shown here is derived from an EMBL/GenBank/DDBJ whole genome shotgun (WGS) entry which is preliminary data.</text>
</comment>
<dbReference type="OrthoDB" id="3453448at2"/>
<gene>
    <name evidence="2" type="ORF">FK529_18920</name>
</gene>
<feature type="transmembrane region" description="Helical" evidence="1">
    <location>
        <begin position="20"/>
        <end position="39"/>
    </location>
</feature>
<dbReference type="Proteomes" id="UP000317291">
    <property type="component" value="Unassembled WGS sequence"/>
</dbReference>
<keyword evidence="3" id="KW-1185">Reference proteome</keyword>
<name>A0A5C5R3A4_9ACTN</name>
<feature type="transmembrane region" description="Helical" evidence="1">
    <location>
        <begin position="51"/>
        <end position="72"/>
    </location>
</feature>
<evidence type="ECO:0000256" key="1">
    <source>
        <dbReference type="SAM" id="Phobius"/>
    </source>
</evidence>
<evidence type="ECO:0000313" key="3">
    <source>
        <dbReference type="Proteomes" id="UP000317291"/>
    </source>
</evidence>
<dbReference type="EMBL" id="VIGW01000019">
    <property type="protein sequence ID" value="TWS17767.1"/>
    <property type="molecule type" value="Genomic_DNA"/>
</dbReference>
<keyword evidence="1" id="KW-1133">Transmembrane helix</keyword>